<dbReference type="AlphaFoldDB" id="A0A0D9V1K4"/>
<evidence type="ECO:0000256" key="11">
    <source>
        <dbReference type="ARBA" id="ARBA00057651"/>
    </source>
</evidence>
<proteinExistence type="inferred from homology"/>
<comment type="catalytic activity">
    <reaction evidence="10">
        <text>[(1-&gt;4)-alpha-D-galacturonosyl](n) + H2O = alpha-D-galacturonate + [(1-&gt;4)-alpha-D-galacturonosyl](n-1)</text>
        <dbReference type="Rhea" id="RHEA:14117"/>
        <dbReference type="Rhea" id="RHEA-COMP:14570"/>
        <dbReference type="Rhea" id="RHEA-COMP:14572"/>
        <dbReference type="ChEBI" id="CHEBI:15377"/>
        <dbReference type="ChEBI" id="CHEBI:58658"/>
        <dbReference type="ChEBI" id="CHEBI:140523"/>
        <dbReference type="EC" id="3.2.1.67"/>
    </reaction>
</comment>
<dbReference type="SMART" id="SM00710">
    <property type="entry name" value="PbH1"/>
    <property type="match status" value="5"/>
</dbReference>
<comment type="similarity">
    <text evidence="2 14">Belongs to the glycosyl hydrolase 28 family.</text>
</comment>
<evidence type="ECO:0000256" key="10">
    <source>
        <dbReference type="ARBA" id="ARBA00048766"/>
    </source>
</evidence>
<evidence type="ECO:0000256" key="12">
    <source>
        <dbReference type="ARBA" id="ARBA00068298"/>
    </source>
</evidence>
<sequence length="415" mass="43666">MAMMDNFIRVFFILTVVSGAAYAKKPAAAAKESTPAYDAAAAPGPGAAATHPFDITELGAVSDGKTDSTKAVQDAWDAACALEGEQKVVIPTGTFLTGPLNFSGPCKGYVTVQIDGTLLGSNDIPKYNQGSWMVILHVDNIVVNGSGTLDGQGPLVWKDECKVLPNSLVLDFVNNGTVSGIKLVNSKFFHINVYKSKDVTIKNVAITAVADSPNTDGIHIGDSSEISVADSTIGTGDDCISVGPGSEKVNIQGVTCGPGQGISIGCLGRFKDEKDVTDVTVRNCVLRNTTNGVRIKSYEDVLSPITASKLTFENIRMEDVANPVIVDQKYCPEKTCSDKKGNNTVTIKDIVFRNITGTSSTPEAVSLLCSDQLPCSGMELLDVNVEYAGRDNKTMAVCTNAKGYSKGSLAALACL</sequence>
<dbReference type="FunFam" id="2.160.20.10:FF:000004">
    <property type="entry name" value="Pectin lyase-like superfamily protein"/>
    <property type="match status" value="1"/>
</dbReference>
<evidence type="ECO:0000256" key="2">
    <source>
        <dbReference type="ARBA" id="ARBA00008834"/>
    </source>
</evidence>
<dbReference type="Proteomes" id="UP000032180">
    <property type="component" value="Chromosome 1"/>
</dbReference>
<dbReference type="Gramene" id="LPERR01G15590.1">
    <property type="protein sequence ID" value="LPERR01G15590.1"/>
    <property type="gene ID" value="LPERR01G15590"/>
</dbReference>
<dbReference type="EC" id="3.2.1.67" evidence="8"/>
<evidence type="ECO:0000313" key="17">
    <source>
        <dbReference type="Proteomes" id="UP000032180"/>
    </source>
</evidence>
<keyword evidence="15" id="KW-0732">Signal</keyword>
<dbReference type="SUPFAM" id="SSF51126">
    <property type="entry name" value="Pectin lyase-like"/>
    <property type="match status" value="1"/>
</dbReference>
<dbReference type="GO" id="GO:0071555">
    <property type="term" value="P:cell wall organization"/>
    <property type="evidence" value="ECO:0007669"/>
    <property type="project" value="UniProtKB-KW"/>
</dbReference>
<keyword evidence="4" id="KW-0964">Secreted</keyword>
<dbReference type="InterPro" id="IPR011050">
    <property type="entry name" value="Pectin_lyase_fold/virulence"/>
</dbReference>
<evidence type="ECO:0000256" key="1">
    <source>
        <dbReference type="ARBA" id="ARBA00004191"/>
    </source>
</evidence>
<dbReference type="STRING" id="77586.A0A0D9V1K4"/>
<accession>A0A0D9V1K4</accession>
<reference evidence="16 17" key="1">
    <citation type="submission" date="2012-08" db="EMBL/GenBank/DDBJ databases">
        <title>Oryza genome evolution.</title>
        <authorList>
            <person name="Wing R.A."/>
        </authorList>
    </citation>
    <scope>NUCLEOTIDE SEQUENCE</scope>
</reference>
<evidence type="ECO:0000256" key="15">
    <source>
        <dbReference type="SAM" id="SignalP"/>
    </source>
</evidence>
<evidence type="ECO:0000256" key="13">
    <source>
        <dbReference type="ARBA" id="ARBA00083621"/>
    </source>
</evidence>
<evidence type="ECO:0000256" key="4">
    <source>
        <dbReference type="ARBA" id="ARBA00022525"/>
    </source>
</evidence>
<comment type="function">
    <text evidence="11">May function in depolymerizing pectin during pollen development, germination, and tube growth. Acts as an exo-polygalacturonase.</text>
</comment>
<keyword evidence="5 14" id="KW-0378">Hydrolase</keyword>
<feature type="chain" id="PRO_5002347097" description="Exopolygalacturonase" evidence="15">
    <location>
        <begin position="24"/>
        <end position="415"/>
    </location>
</feature>
<keyword evidence="3" id="KW-0134">Cell wall</keyword>
<evidence type="ECO:0000256" key="9">
    <source>
        <dbReference type="ARBA" id="ARBA00043142"/>
    </source>
</evidence>
<dbReference type="GO" id="GO:0004650">
    <property type="term" value="F:polygalacturonase activity"/>
    <property type="evidence" value="ECO:0007669"/>
    <property type="project" value="InterPro"/>
</dbReference>
<dbReference type="EnsemblPlants" id="LPERR01G15590.1">
    <property type="protein sequence ID" value="LPERR01G15590.1"/>
    <property type="gene ID" value="LPERR01G15590"/>
</dbReference>
<evidence type="ECO:0000313" key="16">
    <source>
        <dbReference type="EnsemblPlants" id="LPERR01G15590.1"/>
    </source>
</evidence>
<evidence type="ECO:0000256" key="7">
    <source>
        <dbReference type="ARBA" id="ARBA00023316"/>
    </source>
</evidence>
<protein>
    <recommendedName>
        <fullName evidence="12">Exopolygalacturonase</fullName>
        <ecNumber evidence="8">3.2.1.67</ecNumber>
    </recommendedName>
    <alternativeName>
        <fullName evidence="9">Galacturan 1,4-alpha-galacturonidase</fullName>
    </alternativeName>
    <alternativeName>
        <fullName evidence="13">Pectinase</fullName>
    </alternativeName>
</protein>
<evidence type="ECO:0000256" key="5">
    <source>
        <dbReference type="ARBA" id="ARBA00022801"/>
    </source>
</evidence>
<keyword evidence="6 14" id="KW-0326">Glycosidase</keyword>
<keyword evidence="17" id="KW-1185">Reference proteome</keyword>
<evidence type="ECO:0000256" key="6">
    <source>
        <dbReference type="ARBA" id="ARBA00023295"/>
    </source>
</evidence>
<dbReference type="InterPro" id="IPR000743">
    <property type="entry name" value="Glyco_hydro_28"/>
</dbReference>
<reference evidence="16" key="3">
    <citation type="submission" date="2015-04" db="UniProtKB">
        <authorList>
            <consortium name="EnsemblPlants"/>
        </authorList>
    </citation>
    <scope>IDENTIFICATION</scope>
</reference>
<evidence type="ECO:0000256" key="8">
    <source>
        <dbReference type="ARBA" id="ARBA00038933"/>
    </source>
</evidence>
<dbReference type="Pfam" id="PF00295">
    <property type="entry name" value="Glyco_hydro_28"/>
    <property type="match status" value="1"/>
</dbReference>
<dbReference type="Gene3D" id="2.160.20.10">
    <property type="entry name" value="Single-stranded right-handed beta-helix, Pectin lyase-like"/>
    <property type="match status" value="1"/>
</dbReference>
<dbReference type="PANTHER" id="PTHR31375">
    <property type="match status" value="1"/>
</dbReference>
<name>A0A0D9V1K4_9ORYZ</name>
<comment type="subcellular location">
    <subcellularLocation>
        <location evidence="1">Secreted</location>
        <location evidence="1">Cell wall</location>
    </subcellularLocation>
</comment>
<evidence type="ECO:0000256" key="14">
    <source>
        <dbReference type="RuleBase" id="RU361169"/>
    </source>
</evidence>
<feature type="signal peptide" evidence="15">
    <location>
        <begin position="1"/>
        <end position="23"/>
    </location>
</feature>
<dbReference type="InterPro" id="IPR006626">
    <property type="entry name" value="PbH1"/>
</dbReference>
<dbReference type="InterPro" id="IPR012334">
    <property type="entry name" value="Pectin_lyas_fold"/>
</dbReference>
<reference evidence="17" key="2">
    <citation type="submission" date="2013-12" db="EMBL/GenBank/DDBJ databases">
        <authorList>
            <person name="Yu Y."/>
            <person name="Lee S."/>
            <person name="de Baynast K."/>
            <person name="Wissotski M."/>
            <person name="Liu L."/>
            <person name="Talag J."/>
            <person name="Goicoechea J."/>
            <person name="Angelova A."/>
            <person name="Jetty R."/>
            <person name="Kudrna D."/>
            <person name="Golser W."/>
            <person name="Rivera L."/>
            <person name="Zhang J."/>
            <person name="Wing R."/>
        </authorList>
    </citation>
    <scope>NUCLEOTIDE SEQUENCE</scope>
</reference>
<dbReference type="GO" id="GO:0005975">
    <property type="term" value="P:carbohydrate metabolic process"/>
    <property type="evidence" value="ECO:0007669"/>
    <property type="project" value="InterPro"/>
</dbReference>
<organism evidence="16 17">
    <name type="scientific">Leersia perrieri</name>
    <dbReference type="NCBI Taxonomy" id="77586"/>
    <lineage>
        <taxon>Eukaryota</taxon>
        <taxon>Viridiplantae</taxon>
        <taxon>Streptophyta</taxon>
        <taxon>Embryophyta</taxon>
        <taxon>Tracheophyta</taxon>
        <taxon>Spermatophyta</taxon>
        <taxon>Magnoliopsida</taxon>
        <taxon>Liliopsida</taxon>
        <taxon>Poales</taxon>
        <taxon>Poaceae</taxon>
        <taxon>BOP clade</taxon>
        <taxon>Oryzoideae</taxon>
        <taxon>Oryzeae</taxon>
        <taxon>Oryzinae</taxon>
        <taxon>Leersia</taxon>
    </lineage>
</organism>
<dbReference type="eggNOG" id="ENOG502R35T">
    <property type="taxonomic scope" value="Eukaryota"/>
</dbReference>
<keyword evidence="7" id="KW-0961">Cell wall biogenesis/degradation</keyword>
<evidence type="ECO:0000256" key="3">
    <source>
        <dbReference type="ARBA" id="ARBA00022512"/>
    </source>
</evidence>
<dbReference type="GO" id="GO:0047911">
    <property type="term" value="F:galacturan 1,4-alpha-galacturonidase activity"/>
    <property type="evidence" value="ECO:0007669"/>
    <property type="project" value="UniProtKB-EC"/>
</dbReference>
<dbReference type="HOGENOM" id="CLU_016031_2_2_1"/>